<evidence type="ECO:0000313" key="3">
    <source>
        <dbReference type="EMBL" id="KIQ69085.1"/>
    </source>
</evidence>
<dbReference type="EMBL" id="AONG01000010">
    <property type="protein sequence ID" value="KIQ69085.1"/>
    <property type="molecule type" value="Genomic_DNA"/>
</dbReference>
<name>A0A0D0NLA3_9RHOB</name>
<dbReference type="STRING" id="1123501.Wenmar_02153"/>
<dbReference type="PATRIC" id="fig|1123501.6.peg.2252"/>
<evidence type="ECO:0000256" key="1">
    <source>
        <dbReference type="ARBA" id="ARBA00006817"/>
    </source>
</evidence>
<dbReference type="eggNOG" id="COG3832">
    <property type="taxonomic scope" value="Bacteria"/>
</dbReference>
<dbReference type="Gene3D" id="3.30.530.20">
    <property type="match status" value="1"/>
</dbReference>
<protein>
    <recommendedName>
        <fullName evidence="2">Activator of Hsp90 ATPase homologue 1/2-like C-terminal domain-containing protein</fullName>
    </recommendedName>
</protein>
<feature type="domain" description="Activator of Hsp90 ATPase homologue 1/2-like C-terminal" evidence="2">
    <location>
        <begin position="19"/>
        <end position="132"/>
    </location>
</feature>
<gene>
    <name evidence="3" type="ORF">Wenmar_02153</name>
</gene>
<dbReference type="OrthoDB" id="9800600at2"/>
<dbReference type="RefSeq" id="WP_018304722.1">
    <property type="nucleotide sequence ID" value="NZ_KB902315.1"/>
</dbReference>
<evidence type="ECO:0000313" key="4">
    <source>
        <dbReference type="Proteomes" id="UP000035100"/>
    </source>
</evidence>
<dbReference type="SUPFAM" id="SSF55961">
    <property type="entry name" value="Bet v1-like"/>
    <property type="match status" value="1"/>
</dbReference>
<dbReference type="Pfam" id="PF08327">
    <property type="entry name" value="AHSA1"/>
    <property type="match status" value="1"/>
</dbReference>
<proteinExistence type="inferred from homology"/>
<dbReference type="CDD" id="cd07814">
    <property type="entry name" value="SRPBCC_CalC_Aha1-like"/>
    <property type="match status" value="1"/>
</dbReference>
<dbReference type="AlphaFoldDB" id="A0A0D0NLA3"/>
<dbReference type="InterPro" id="IPR013538">
    <property type="entry name" value="ASHA1/2-like_C"/>
</dbReference>
<dbReference type="InterPro" id="IPR023393">
    <property type="entry name" value="START-like_dom_sf"/>
</dbReference>
<sequence length="138" mass="15813">MNDTAPDIRTVVIERDLAHPPERVWRALTQPALMAEWLMKSDFAPEVGHGFTFEGDWGAVDGRVLEVETGRRLRYTWEAMGLESVVTWTLTETEGGTRLRMEQTGFRPDQTQAFHGARYGWTNFLDQLQTLLDTETPE</sequence>
<comment type="similarity">
    <text evidence="1">Belongs to the AHA1 family.</text>
</comment>
<comment type="caution">
    <text evidence="3">The sequence shown here is derived from an EMBL/GenBank/DDBJ whole genome shotgun (WGS) entry which is preliminary data.</text>
</comment>
<evidence type="ECO:0000259" key="2">
    <source>
        <dbReference type="Pfam" id="PF08327"/>
    </source>
</evidence>
<keyword evidence="4" id="KW-1185">Reference proteome</keyword>
<dbReference type="Proteomes" id="UP000035100">
    <property type="component" value="Unassembled WGS sequence"/>
</dbReference>
<organism evidence="3 4">
    <name type="scientific">Wenxinia marina DSM 24838</name>
    <dbReference type="NCBI Taxonomy" id="1123501"/>
    <lineage>
        <taxon>Bacteria</taxon>
        <taxon>Pseudomonadati</taxon>
        <taxon>Pseudomonadota</taxon>
        <taxon>Alphaproteobacteria</taxon>
        <taxon>Rhodobacterales</taxon>
        <taxon>Roseobacteraceae</taxon>
        <taxon>Wenxinia</taxon>
    </lineage>
</organism>
<accession>A0A0D0NLA3</accession>
<reference evidence="3 4" key="1">
    <citation type="submission" date="2013-01" db="EMBL/GenBank/DDBJ databases">
        <authorList>
            <person name="Fiebig A."/>
            <person name="Goeker M."/>
            <person name="Klenk H.-P.P."/>
        </authorList>
    </citation>
    <scope>NUCLEOTIDE SEQUENCE [LARGE SCALE GENOMIC DNA]</scope>
    <source>
        <strain evidence="3 4">DSM 24838</strain>
    </source>
</reference>